<organism evidence="1 2">
    <name type="scientific">Lentilactobacillus raoultii</name>
    <dbReference type="NCBI Taxonomy" id="1987503"/>
    <lineage>
        <taxon>Bacteria</taxon>
        <taxon>Bacillati</taxon>
        <taxon>Bacillota</taxon>
        <taxon>Bacilli</taxon>
        <taxon>Lactobacillales</taxon>
        <taxon>Lactobacillaceae</taxon>
        <taxon>Lentilactobacillus</taxon>
    </lineage>
</organism>
<comment type="caution">
    <text evidence="1">The sequence shown here is derived from an EMBL/GenBank/DDBJ whole genome shotgun (WGS) entry which is preliminary data.</text>
</comment>
<evidence type="ECO:0000313" key="2">
    <source>
        <dbReference type="Proteomes" id="UP001597156"/>
    </source>
</evidence>
<protein>
    <submittedName>
        <fullName evidence="1">DUF4828 domain-containing protein</fullName>
    </submittedName>
</protein>
<dbReference type="EMBL" id="JBHTLH010000008">
    <property type="protein sequence ID" value="MFD1124324.1"/>
    <property type="molecule type" value="Genomic_DNA"/>
</dbReference>
<evidence type="ECO:0000313" key="1">
    <source>
        <dbReference type="EMBL" id="MFD1124324.1"/>
    </source>
</evidence>
<keyword evidence="2" id="KW-1185">Reference proteome</keyword>
<dbReference type="Pfam" id="PF16110">
    <property type="entry name" value="DUF4828"/>
    <property type="match status" value="1"/>
</dbReference>
<dbReference type="Proteomes" id="UP001597156">
    <property type="component" value="Unassembled WGS sequence"/>
</dbReference>
<reference evidence="2" key="1">
    <citation type="journal article" date="2019" name="Int. J. Syst. Evol. Microbiol.">
        <title>The Global Catalogue of Microorganisms (GCM) 10K type strain sequencing project: providing services to taxonomists for standard genome sequencing and annotation.</title>
        <authorList>
            <consortium name="The Broad Institute Genomics Platform"/>
            <consortium name="The Broad Institute Genome Sequencing Center for Infectious Disease"/>
            <person name="Wu L."/>
            <person name="Ma J."/>
        </authorList>
    </citation>
    <scope>NUCLEOTIDE SEQUENCE [LARGE SCALE GENOMIC DNA]</scope>
    <source>
        <strain evidence="2">CCUG 71848</strain>
    </source>
</reference>
<name>A0ABW3PCE6_9LACO</name>
<sequence length="125" mass="14498">MHKRSIAIFIISFLIGFFHTPRKKNQVNHSDPMFFVGTWYFKDQHGHQHKLEIGPDLQLTVDGAKSSATVSSIKDYQVSYVDRYGYVLEVRANEARPILLYDESDNTTYELSPALEVSQHKRQRP</sequence>
<proteinExistence type="predicted"/>
<accession>A0ABW3PCE6</accession>
<dbReference type="RefSeq" id="WP_121978904.1">
    <property type="nucleotide sequence ID" value="NZ_JBHTLH010000008.1"/>
</dbReference>
<gene>
    <name evidence="1" type="ORF">ACFQ22_02960</name>
</gene>
<dbReference type="InterPro" id="IPR032254">
    <property type="entry name" value="DUF4828"/>
</dbReference>